<evidence type="ECO:0000256" key="6">
    <source>
        <dbReference type="ARBA" id="ARBA00022679"/>
    </source>
</evidence>
<dbReference type="EMBL" id="JAZHPZ010000007">
    <property type="protein sequence ID" value="MEF2967292.1"/>
    <property type="molecule type" value="Genomic_DNA"/>
</dbReference>
<evidence type="ECO:0000256" key="11">
    <source>
        <dbReference type="ARBA" id="ARBA00023268"/>
    </source>
</evidence>
<evidence type="ECO:0000259" key="17">
    <source>
        <dbReference type="PROSITE" id="PS50853"/>
    </source>
</evidence>
<evidence type="ECO:0000256" key="5">
    <source>
        <dbReference type="ARBA" id="ARBA00022676"/>
    </source>
</evidence>
<dbReference type="Pfam" id="PF00912">
    <property type="entry name" value="Transgly"/>
    <property type="match status" value="1"/>
</dbReference>
<reference evidence="18 19" key="1">
    <citation type="submission" date="2024-02" db="EMBL/GenBank/DDBJ databases">
        <title>A nitrogen-fixing paenibacillus bacterium.</title>
        <authorList>
            <person name="Zhang W.L."/>
            <person name="Chen S.F."/>
        </authorList>
    </citation>
    <scope>NUCLEOTIDE SEQUENCE [LARGE SCALE GENOMIC DNA]</scope>
    <source>
        <strain evidence="18 19">M1</strain>
    </source>
</reference>
<feature type="transmembrane region" description="Helical" evidence="16">
    <location>
        <begin position="37"/>
        <end position="59"/>
    </location>
</feature>
<feature type="compositionally biased region" description="Gly residues" evidence="15">
    <location>
        <begin position="771"/>
        <end position="790"/>
    </location>
</feature>
<comment type="subcellular location">
    <subcellularLocation>
        <location evidence="1">Cell membrane</location>
    </subcellularLocation>
</comment>
<dbReference type="Pfam" id="PF00905">
    <property type="entry name" value="Transpeptidase"/>
    <property type="match status" value="1"/>
</dbReference>
<feature type="domain" description="Fibronectin type-III" evidence="17">
    <location>
        <begin position="664"/>
        <end position="757"/>
    </location>
</feature>
<dbReference type="InterPro" id="IPR050396">
    <property type="entry name" value="Glycosyltr_51/Transpeptidase"/>
</dbReference>
<dbReference type="SUPFAM" id="SSF53955">
    <property type="entry name" value="Lysozyme-like"/>
    <property type="match status" value="1"/>
</dbReference>
<keyword evidence="11" id="KW-0511">Multifunctional enzyme</keyword>
<dbReference type="SUPFAM" id="SSF56601">
    <property type="entry name" value="beta-lactamase/transpeptidase-like"/>
    <property type="match status" value="1"/>
</dbReference>
<dbReference type="PROSITE" id="PS50853">
    <property type="entry name" value="FN3"/>
    <property type="match status" value="1"/>
</dbReference>
<keyword evidence="9" id="KW-0573">Peptidoglycan synthesis</keyword>
<evidence type="ECO:0000256" key="7">
    <source>
        <dbReference type="ARBA" id="ARBA00022801"/>
    </source>
</evidence>
<dbReference type="PANTHER" id="PTHR32282:SF11">
    <property type="entry name" value="PENICILLIN-BINDING PROTEIN 1B"/>
    <property type="match status" value="1"/>
</dbReference>
<proteinExistence type="predicted"/>
<keyword evidence="7" id="KW-0378">Hydrolase</keyword>
<evidence type="ECO:0000256" key="15">
    <source>
        <dbReference type="SAM" id="MobiDB-lite"/>
    </source>
</evidence>
<feature type="region of interest" description="Disordered" evidence="15">
    <location>
        <begin position="756"/>
        <end position="891"/>
    </location>
</feature>
<keyword evidence="10 16" id="KW-0472">Membrane</keyword>
<dbReference type="NCBIfam" id="TIGR02074">
    <property type="entry name" value="PBP_1a_fam"/>
    <property type="match status" value="1"/>
</dbReference>
<evidence type="ECO:0000256" key="1">
    <source>
        <dbReference type="ARBA" id="ARBA00004236"/>
    </source>
</evidence>
<dbReference type="Proteomes" id="UP001306950">
    <property type="component" value="Unassembled WGS sequence"/>
</dbReference>
<dbReference type="RefSeq" id="WP_331847508.1">
    <property type="nucleotide sequence ID" value="NZ_JAZHPZ010000007.1"/>
</dbReference>
<evidence type="ECO:0000256" key="4">
    <source>
        <dbReference type="ARBA" id="ARBA00022670"/>
    </source>
</evidence>
<keyword evidence="5" id="KW-0328">Glycosyltransferase</keyword>
<dbReference type="InterPro" id="IPR003961">
    <property type="entry name" value="FN3_dom"/>
</dbReference>
<dbReference type="PANTHER" id="PTHR32282">
    <property type="entry name" value="BINDING PROTEIN TRANSPEPTIDASE, PUTATIVE-RELATED"/>
    <property type="match status" value="1"/>
</dbReference>
<keyword evidence="4" id="KW-0645">Protease</keyword>
<dbReference type="Gene3D" id="1.10.3810.10">
    <property type="entry name" value="Biosynthetic peptidoglycan transglycosylase-like"/>
    <property type="match status" value="1"/>
</dbReference>
<comment type="catalytic activity">
    <reaction evidence="14">
        <text>[GlcNAc-(1-&gt;4)-Mur2Ac(oyl-L-Ala-gamma-D-Glu-L-Lys-D-Ala-D-Ala)](n)-di-trans,octa-cis-undecaprenyl diphosphate + beta-D-GlcNAc-(1-&gt;4)-Mur2Ac(oyl-L-Ala-gamma-D-Glu-L-Lys-D-Ala-D-Ala)-di-trans,octa-cis-undecaprenyl diphosphate = [GlcNAc-(1-&gt;4)-Mur2Ac(oyl-L-Ala-gamma-D-Glu-L-Lys-D-Ala-D-Ala)](n+1)-di-trans,octa-cis-undecaprenyl diphosphate + di-trans,octa-cis-undecaprenyl diphosphate + H(+)</text>
        <dbReference type="Rhea" id="RHEA:23708"/>
        <dbReference type="Rhea" id="RHEA-COMP:9602"/>
        <dbReference type="Rhea" id="RHEA-COMP:9603"/>
        <dbReference type="ChEBI" id="CHEBI:15378"/>
        <dbReference type="ChEBI" id="CHEBI:58405"/>
        <dbReference type="ChEBI" id="CHEBI:60033"/>
        <dbReference type="ChEBI" id="CHEBI:78435"/>
        <dbReference type="EC" id="2.4.99.28"/>
    </reaction>
</comment>
<dbReference type="InterPro" id="IPR023346">
    <property type="entry name" value="Lysozyme-like_dom_sf"/>
</dbReference>
<evidence type="ECO:0000256" key="10">
    <source>
        <dbReference type="ARBA" id="ARBA00023136"/>
    </source>
</evidence>
<keyword evidence="16" id="KW-1133">Transmembrane helix</keyword>
<keyword evidence="16" id="KW-0812">Transmembrane</keyword>
<dbReference type="InterPro" id="IPR013783">
    <property type="entry name" value="Ig-like_fold"/>
</dbReference>
<dbReference type="InterPro" id="IPR012338">
    <property type="entry name" value="Beta-lactam/transpept-like"/>
</dbReference>
<evidence type="ECO:0000256" key="16">
    <source>
        <dbReference type="SAM" id="Phobius"/>
    </source>
</evidence>
<evidence type="ECO:0000256" key="3">
    <source>
        <dbReference type="ARBA" id="ARBA00022645"/>
    </source>
</evidence>
<dbReference type="Gene3D" id="3.40.710.10">
    <property type="entry name" value="DD-peptidase/beta-lactamase superfamily"/>
    <property type="match status" value="1"/>
</dbReference>
<keyword evidence="8" id="KW-0133">Cell shape</keyword>
<dbReference type="InterPro" id="IPR036116">
    <property type="entry name" value="FN3_sf"/>
</dbReference>
<keyword evidence="19" id="KW-1185">Reference proteome</keyword>
<comment type="catalytic activity">
    <reaction evidence="13">
        <text>Preferential cleavage: (Ac)2-L-Lys-D-Ala-|-D-Ala. Also transpeptidation of peptidyl-alanyl moieties that are N-acyl substituents of D-alanine.</text>
        <dbReference type="EC" id="3.4.16.4"/>
    </reaction>
</comment>
<dbReference type="Gene3D" id="2.60.40.10">
    <property type="entry name" value="Immunoglobulins"/>
    <property type="match status" value="1"/>
</dbReference>
<evidence type="ECO:0000256" key="9">
    <source>
        <dbReference type="ARBA" id="ARBA00022984"/>
    </source>
</evidence>
<evidence type="ECO:0000313" key="19">
    <source>
        <dbReference type="Proteomes" id="UP001306950"/>
    </source>
</evidence>
<evidence type="ECO:0000313" key="18">
    <source>
        <dbReference type="EMBL" id="MEF2967292.1"/>
    </source>
</evidence>
<keyword evidence="12" id="KW-0961">Cell wall biogenesis/degradation</keyword>
<evidence type="ECO:0000256" key="2">
    <source>
        <dbReference type="ARBA" id="ARBA00022475"/>
    </source>
</evidence>
<evidence type="ECO:0000256" key="13">
    <source>
        <dbReference type="ARBA" id="ARBA00034000"/>
    </source>
</evidence>
<gene>
    <name evidence="18" type="ORF">V3851_15750</name>
</gene>
<dbReference type="InterPro" id="IPR036950">
    <property type="entry name" value="PBP_transglycosylase"/>
</dbReference>
<feature type="compositionally biased region" description="Gly residues" evidence="15">
    <location>
        <begin position="798"/>
        <end position="856"/>
    </location>
</feature>
<dbReference type="SUPFAM" id="SSF49265">
    <property type="entry name" value="Fibronectin type III"/>
    <property type="match status" value="1"/>
</dbReference>
<evidence type="ECO:0000256" key="12">
    <source>
        <dbReference type="ARBA" id="ARBA00023316"/>
    </source>
</evidence>
<protein>
    <submittedName>
        <fullName evidence="18">PBP1A family penicillin-binding protein</fullName>
    </submittedName>
</protein>
<keyword evidence="6" id="KW-0808">Transferase</keyword>
<accession>A0ABU7VWL1</accession>
<dbReference type="InterPro" id="IPR001264">
    <property type="entry name" value="Glyco_trans_51"/>
</dbReference>
<feature type="region of interest" description="Disordered" evidence="15">
    <location>
        <begin position="1"/>
        <end position="29"/>
    </location>
</feature>
<dbReference type="InterPro" id="IPR001460">
    <property type="entry name" value="PCN-bd_Tpept"/>
</dbReference>
<feature type="compositionally biased region" description="Polar residues" evidence="15">
    <location>
        <begin position="859"/>
        <end position="871"/>
    </location>
</feature>
<evidence type="ECO:0000256" key="8">
    <source>
        <dbReference type="ARBA" id="ARBA00022960"/>
    </source>
</evidence>
<keyword evidence="3" id="KW-0121">Carboxypeptidase</keyword>
<comment type="caution">
    <text evidence="18">The sequence shown here is derived from an EMBL/GenBank/DDBJ whole genome shotgun (WGS) entry which is preliminary data.</text>
</comment>
<evidence type="ECO:0000256" key="14">
    <source>
        <dbReference type="ARBA" id="ARBA00049902"/>
    </source>
</evidence>
<keyword evidence="2" id="KW-1003">Cell membrane</keyword>
<name>A0ABU7VWL1_9BACL</name>
<sequence>MPTNRPSRLERNSKSKASHKSNSPKGPKKKRLTAKRVLWTSFFTIAFAVFCAIAGYMYITISGEKILAENEDKLFIYETSKVYDRTGKLMGELSVNRSEPVEPEEIPKLLKEAFIATEDRRFEEHNGVDLWAIGRAAVKDIMARSLVEGGSTITQQLAKNMFLDFDKTFFRKATEMSIAMALERHKTKDEIITLYLNRIFFGQASYGIKAASQRYFGVSDLDELELWQMATLAAIPKGPSKYNPVANPDLSKQRRAVVLELMYQEGYITAAERDEAKAVDYDYTPPARSDSYQAFKDYVINEAEEKYGLTEDQLNRGGYKIYTTMDAQAQKAVEKAFANDDFFEKSVDDQQVQASIVIQNHANGSLVALLGGRDYERKGFSRINSRRQPGSAFKPIVSYAPALETGKFTPDSLLSNEKQCFGDYCPKNLHGYSKTIDMTTAITKSENIPAVWLLNEIGVKTGLKYAEEMGITLDKNDRNLAIALGGLTQGTNTLEMAGAYSVFANGGKYNAPYSIKMIVDHDGVEKYTYNAPKAKQVLSEQTAYNMTEMLQNVVNDGTGKRAKLNRPLAGKTGTTQHGIKGLTSSKNRDVWFVGYTPEWTAAIWMGYDTPDKNHLLNGSSGQAAALFSTVMTDALQGVPVKDFPVPSNMQPTEPQQEEEEVVEVPSGLSAAYSEETGTVLLNWTGVSDPAASYRIYRREASETEFTYYMDASETTAEDISVGIGTGYEYYVAAYDAVNDKESEPSNVASVMIMVDEPPMDDIDPDQNGNGDWNGGPGNGSGNSGSDGGEGTFPPGNNGNNGPGNGGDNGNGQGNGQGTGNGSGQGNGQGPGNGNGPGNGSGSDQGGAIPGNTGDGSEGTPETGQPSNSGTGDQVEGIIVNPTGEAGTDSGV</sequence>
<organism evidence="18 19">
    <name type="scientific">Paenibacillus haidiansis</name>
    <dbReference type="NCBI Taxonomy" id="1574488"/>
    <lineage>
        <taxon>Bacteria</taxon>
        <taxon>Bacillati</taxon>
        <taxon>Bacillota</taxon>
        <taxon>Bacilli</taxon>
        <taxon>Bacillales</taxon>
        <taxon>Paenibacillaceae</taxon>
        <taxon>Paenibacillus</taxon>
    </lineage>
</organism>